<dbReference type="InterPro" id="IPR013830">
    <property type="entry name" value="SGNH_hydro"/>
</dbReference>
<dbReference type="Proteomes" id="UP000292347">
    <property type="component" value="Unassembled WGS sequence"/>
</dbReference>
<gene>
    <name evidence="2" type="ORF">EO081_13100</name>
</gene>
<dbReference type="InterPro" id="IPR036514">
    <property type="entry name" value="SGNH_hydro_sf"/>
</dbReference>
<dbReference type="Pfam" id="PF13472">
    <property type="entry name" value="Lipase_GDSL_2"/>
    <property type="match status" value="1"/>
</dbReference>
<proteinExistence type="predicted"/>
<keyword evidence="3" id="KW-1185">Reference proteome</keyword>
<dbReference type="Gene3D" id="3.40.50.1110">
    <property type="entry name" value="SGNH hydrolase"/>
    <property type="match status" value="1"/>
</dbReference>
<evidence type="ECO:0000313" key="3">
    <source>
        <dbReference type="Proteomes" id="UP000292347"/>
    </source>
</evidence>
<evidence type="ECO:0000313" key="2">
    <source>
        <dbReference type="EMBL" id="RXZ32106.1"/>
    </source>
</evidence>
<comment type="caution">
    <text evidence="2">The sequence shown here is derived from an EMBL/GenBank/DDBJ whole genome shotgun (WGS) entry which is preliminary data.</text>
</comment>
<sequence length="384" mass="39529">MSADLLARGIGARAHAVARRNARETAMRTAVAAPVGPLACFTVAASPPLVTTTDAAATTIPSAVRVAATNACFRVTGTPILAVAADPSAYGASDGAGGTGFARPIQWEWMSDAAQLELLVLKHNALFDVFVDGQLVQEGAFATPATGDRRLVKLDWTATGDPRRPRHYRLAGINLLFGGLYLDPAGSAWFPGDGARRGFIAVLGDSYSQGTGAPTVARTWAAAAAAQLQMDAWSDGAGGAGWNSGGTNVPAQRVAKGIAALTRAPDLLVTAMGYNDFAADAPALVSLRGRYDASVAAMRSAWPAARIVTLGPWTPLGPTTALGRVRAALIEAAAANGVAYVDLENFVGVGNRGIYTAPDYVHPTAAGHLYLGRRIGQAIAEALA</sequence>
<name>A0A4Q2IQQ2_9SPHN</name>
<dbReference type="GO" id="GO:0016788">
    <property type="term" value="F:hydrolase activity, acting on ester bonds"/>
    <property type="evidence" value="ECO:0007669"/>
    <property type="project" value="UniProtKB-ARBA"/>
</dbReference>
<dbReference type="SUPFAM" id="SSF52266">
    <property type="entry name" value="SGNH hydrolase"/>
    <property type="match status" value="1"/>
</dbReference>
<evidence type="ECO:0000259" key="1">
    <source>
        <dbReference type="Pfam" id="PF13472"/>
    </source>
</evidence>
<accession>A0A4Q2IQQ2</accession>
<protein>
    <submittedName>
        <fullName evidence="2">SGNH/GDSL hydrolase family protein</fullName>
    </submittedName>
</protein>
<reference evidence="2 3" key="1">
    <citation type="submission" date="2019-01" db="EMBL/GenBank/DDBJ databases">
        <title>Sphingomonas mucosissima sp. nov. and Sphingomonas desiccabilis sp. nov., from biological soil crusts in the Colorado Plateau, USA.</title>
        <authorList>
            <person name="Zhu D."/>
        </authorList>
    </citation>
    <scope>NUCLEOTIDE SEQUENCE [LARGE SCALE GENOMIC DNA]</scope>
    <source>
        <strain evidence="2 3">CP1D</strain>
    </source>
</reference>
<keyword evidence="2" id="KW-0378">Hydrolase</keyword>
<organism evidence="2 3">
    <name type="scientific">Sphingomonas desiccabilis</name>
    <dbReference type="NCBI Taxonomy" id="429134"/>
    <lineage>
        <taxon>Bacteria</taxon>
        <taxon>Pseudomonadati</taxon>
        <taxon>Pseudomonadota</taxon>
        <taxon>Alphaproteobacteria</taxon>
        <taxon>Sphingomonadales</taxon>
        <taxon>Sphingomonadaceae</taxon>
        <taxon>Sphingomonas</taxon>
    </lineage>
</organism>
<feature type="domain" description="SGNH hydrolase-type esterase" evidence="1">
    <location>
        <begin position="202"/>
        <end position="368"/>
    </location>
</feature>
<dbReference type="OrthoDB" id="7542176at2"/>
<dbReference type="AlphaFoldDB" id="A0A4Q2IQQ2"/>
<dbReference type="RefSeq" id="WP_129342319.1">
    <property type="nucleotide sequence ID" value="NZ_JACIDD010000002.1"/>
</dbReference>
<dbReference type="EMBL" id="SDPT01000002">
    <property type="protein sequence ID" value="RXZ32106.1"/>
    <property type="molecule type" value="Genomic_DNA"/>
</dbReference>
<dbReference type="CDD" id="cd00229">
    <property type="entry name" value="SGNH_hydrolase"/>
    <property type="match status" value="1"/>
</dbReference>